<protein>
    <submittedName>
        <fullName evidence="3">Uncharacterized protein</fullName>
    </submittedName>
</protein>
<evidence type="ECO:0000313" key="4">
    <source>
        <dbReference type="Proteomes" id="UP001626536"/>
    </source>
</evidence>
<feature type="signal peptide" evidence="2">
    <location>
        <begin position="1"/>
        <end position="21"/>
    </location>
</feature>
<reference evidence="3 4" key="1">
    <citation type="submission" date="2023-10" db="EMBL/GenBank/DDBJ databases">
        <title>Novel methanotroph of the genus Methylocapsa from a subarctic wetland.</title>
        <authorList>
            <person name="Belova S.E."/>
            <person name="Oshkin I.Y."/>
            <person name="Miroshnikov K."/>
            <person name="Dedysh S.N."/>
        </authorList>
    </citation>
    <scope>NUCLEOTIDE SEQUENCE [LARGE SCALE GENOMIC DNA]</scope>
    <source>
        <strain evidence="3 4">RX1</strain>
    </source>
</reference>
<dbReference type="EMBL" id="CP136862">
    <property type="protein sequence ID" value="WOJ89252.1"/>
    <property type="molecule type" value="Genomic_DNA"/>
</dbReference>
<evidence type="ECO:0000256" key="1">
    <source>
        <dbReference type="SAM" id="MobiDB-lite"/>
    </source>
</evidence>
<dbReference type="RefSeq" id="WP_407338695.1">
    <property type="nucleotide sequence ID" value="NZ_CP136862.1"/>
</dbReference>
<evidence type="ECO:0000256" key="2">
    <source>
        <dbReference type="SAM" id="SignalP"/>
    </source>
</evidence>
<feature type="chain" id="PRO_5046173775" evidence="2">
    <location>
        <begin position="22"/>
        <end position="81"/>
    </location>
</feature>
<feature type="region of interest" description="Disordered" evidence="1">
    <location>
        <begin position="57"/>
        <end position="81"/>
    </location>
</feature>
<sequence>MNATKFMLCAIGATIMISAPAFEAAARTVDGTNAAGIGVSDSLIARPVFVGQRASIDNRSASTGSRVAINPQPLPPREDEE</sequence>
<gene>
    <name evidence="3" type="ORF">RZS28_15830</name>
</gene>
<dbReference type="Proteomes" id="UP001626536">
    <property type="component" value="Chromosome"/>
</dbReference>
<accession>A0ABZ0HR63</accession>
<proteinExistence type="predicted"/>
<keyword evidence="2" id="KW-0732">Signal</keyword>
<name>A0ABZ0HR63_9HYPH</name>
<keyword evidence="4" id="KW-1185">Reference proteome</keyword>
<evidence type="ECO:0000313" key="3">
    <source>
        <dbReference type="EMBL" id="WOJ89252.1"/>
    </source>
</evidence>
<organism evidence="3 4">
    <name type="scientific">Methylocapsa polymorpha</name>
    <dbReference type="NCBI Taxonomy" id="3080828"/>
    <lineage>
        <taxon>Bacteria</taxon>
        <taxon>Pseudomonadati</taxon>
        <taxon>Pseudomonadota</taxon>
        <taxon>Alphaproteobacteria</taxon>
        <taxon>Hyphomicrobiales</taxon>
        <taxon>Beijerinckiaceae</taxon>
        <taxon>Methylocapsa</taxon>
    </lineage>
</organism>